<sequence length="613" mass="67761">MTLNTDVQSNWTNDPRAYGLGDWTDDPRAYGLGYSNPDIDIPLEDLDELQSSNTSSESGQFISLADSVSRNSKGMPLKGQAAPAGLVEKAQHDEELSSCGVASSTLPAVLDASTPSGSQKFPLSPPTLPVTIHPLDASSPTISIADEDEFPPSQLTQMARAMRPTPTPKPKTQRDKTVRKDPPIEILDDVESDDSTKSAKFQGKQREQYRSLAGPGPSTLAFAKRKWDQSISSSPSTSRSKQRLKNSHDSGNEENGSSSGSRSRTSSDFLRYHFHDSFLYLDASVIVRIGLTQFKLHRTLLAEYGVWFTERFQNGPDDRFGELPVYILDGVIEEPDFVNLLTAVKEAITYIDHPPDLQTLVSIFRAAHKLKFTRFEDWIKSLLEKMWPAQLDPLDAISIPAEPTPNRNKPRLSTRLSPSEATAVVLLARECGLQSVLKRALYELVRADGFGQTLGSSISVPGPCDQLSAEDHRLLVKARERLISLWMSVAAPSFPPCPLANTRTLVNDTRPACTACDPVQDTSVYSNVLHGIPSVSQPNTETLDLKSLFMTYTNDPLCGLEKLVKLPWEAPNTLDGPEGKGLDYCHSCAKVRRVFWETRRKEWWDVFGQIVGC</sequence>
<feature type="domain" description="BTB" evidence="2">
    <location>
        <begin position="281"/>
        <end position="353"/>
    </location>
</feature>
<evidence type="ECO:0000313" key="4">
    <source>
        <dbReference type="Proteomes" id="UP001150217"/>
    </source>
</evidence>
<comment type="caution">
    <text evidence="3">The sequence shown here is derived from an EMBL/GenBank/DDBJ whole genome shotgun (WGS) entry which is preliminary data.</text>
</comment>
<feature type="compositionally biased region" description="Polar residues" evidence="1">
    <location>
        <begin position="1"/>
        <end position="13"/>
    </location>
</feature>
<dbReference type="InterPro" id="IPR000210">
    <property type="entry name" value="BTB/POZ_dom"/>
</dbReference>
<dbReference type="PROSITE" id="PS50097">
    <property type="entry name" value="BTB"/>
    <property type="match status" value="1"/>
</dbReference>
<feature type="region of interest" description="Disordered" evidence="1">
    <location>
        <begin position="158"/>
        <end position="264"/>
    </location>
</feature>
<keyword evidence="4" id="KW-1185">Reference proteome</keyword>
<feature type="compositionally biased region" description="Low complexity" evidence="1">
    <location>
        <begin position="253"/>
        <end position="264"/>
    </location>
</feature>
<dbReference type="Proteomes" id="UP001150217">
    <property type="component" value="Unassembled WGS sequence"/>
</dbReference>
<dbReference type="EMBL" id="JANVFT010000114">
    <property type="protein sequence ID" value="KAJ4466567.1"/>
    <property type="molecule type" value="Genomic_DNA"/>
</dbReference>
<evidence type="ECO:0000256" key="1">
    <source>
        <dbReference type="SAM" id="MobiDB-lite"/>
    </source>
</evidence>
<reference evidence="3" key="1">
    <citation type="submission" date="2022-08" db="EMBL/GenBank/DDBJ databases">
        <title>A Global Phylogenomic Analysis of the Shiitake Genus Lentinula.</title>
        <authorList>
            <consortium name="DOE Joint Genome Institute"/>
            <person name="Sierra-Patev S."/>
            <person name="Min B."/>
            <person name="Naranjo-Ortiz M."/>
            <person name="Looney B."/>
            <person name="Konkel Z."/>
            <person name="Slot J.C."/>
            <person name="Sakamoto Y."/>
            <person name="Steenwyk J.L."/>
            <person name="Rokas A."/>
            <person name="Carro J."/>
            <person name="Camarero S."/>
            <person name="Ferreira P."/>
            <person name="Molpeceres G."/>
            <person name="Ruiz-Duenas F.J."/>
            <person name="Serrano A."/>
            <person name="Henrissat B."/>
            <person name="Drula E."/>
            <person name="Hughes K.W."/>
            <person name="Mata J.L."/>
            <person name="Ishikawa N.K."/>
            <person name="Vargas-Isla R."/>
            <person name="Ushijima S."/>
            <person name="Smith C.A."/>
            <person name="Ahrendt S."/>
            <person name="Andreopoulos W."/>
            <person name="He G."/>
            <person name="Labutti K."/>
            <person name="Lipzen A."/>
            <person name="Ng V."/>
            <person name="Riley R."/>
            <person name="Sandor L."/>
            <person name="Barry K."/>
            <person name="Martinez A.T."/>
            <person name="Xiao Y."/>
            <person name="Gibbons J.G."/>
            <person name="Terashima K."/>
            <person name="Grigoriev I.V."/>
            <person name="Hibbett D.S."/>
        </authorList>
    </citation>
    <scope>NUCLEOTIDE SEQUENCE</scope>
    <source>
        <strain evidence="3">RHP3577 ss4</strain>
    </source>
</reference>
<protein>
    <recommendedName>
        <fullName evidence="2">BTB domain-containing protein</fullName>
    </recommendedName>
</protein>
<accession>A0ABQ8UZ16</accession>
<name>A0ABQ8UZ16_9AGAR</name>
<feature type="compositionally biased region" description="Basic and acidic residues" evidence="1">
    <location>
        <begin position="172"/>
        <end position="183"/>
    </location>
</feature>
<proteinExistence type="predicted"/>
<feature type="compositionally biased region" description="Low complexity" evidence="1">
    <location>
        <begin position="230"/>
        <end position="239"/>
    </location>
</feature>
<feature type="region of interest" description="Disordered" evidence="1">
    <location>
        <begin position="1"/>
        <end position="23"/>
    </location>
</feature>
<gene>
    <name evidence="3" type="ORF">C8R41DRAFT_856663</name>
</gene>
<organism evidence="3 4">
    <name type="scientific">Lentinula lateritia</name>
    <dbReference type="NCBI Taxonomy" id="40482"/>
    <lineage>
        <taxon>Eukaryota</taxon>
        <taxon>Fungi</taxon>
        <taxon>Dikarya</taxon>
        <taxon>Basidiomycota</taxon>
        <taxon>Agaricomycotina</taxon>
        <taxon>Agaricomycetes</taxon>
        <taxon>Agaricomycetidae</taxon>
        <taxon>Agaricales</taxon>
        <taxon>Marasmiineae</taxon>
        <taxon>Omphalotaceae</taxon>
        <taxon>Lentinula</taxon>
    </lineage>
</organism>
<evidence type="ECO:0000313" key="3">
    <source>
        <dbReference type="EMBL" id="KAJ4466567.1"/>
    </source>
</evidence>
<evidence type="ECO:0000259" key="2">
    <source>
        <dbReference type="PROSITE" id="PS50097"/>
    </source>
</evidence>